<dbReference type="CDD" id="cd00093">
    <property type="entry name" value="HTH_XRE"/>
    <property type="match status" value="1"/>
</dbReference>
<dbReference type="GO" id="GO:0003677">
    <property type="term" value="F:DNA binding"/>
    <property type="evidence" value="ECO:0007669"/>
    <property type="project" value="InterPro"/>
</dbReference>
<reference evidence="2" key="1">
    <citation type="submission" date="2023-07" db="EMBL/GenBank/DDBJ databases">
        <title>Complete genome sequence of Ligilactobacillus salivarius SRCM217594 isolated from Gallus gallus domesticus feces.</title>
        <authorList>
            <person name="Yang H.-G."/>
            <person name="Ryu M.-S."/>
            <person name="Ha G.-S."/>
            <person name="Yang H.-J."/>
            <person name="Jeong D.-Y."/>
        </authorList>
    </citation>
    <scope>NUCLEOTIDE SEQUENCE</scope>
    <source>
        <strain evidence="2">SRCM217594</strain>
    </source>
</reference>
<proteinExistence type="predicted"/>
<evidence type="ECO:0000313" key="2">
    <source>
        <dbReference type="EMBL" id="MDN4833003.1"/>
    </source>
</evidence>
<dbReference type="AlphaFoldDB" id="A0AAW7N4L4"/>
<evidence type="ECO:0000313" key="3">
    <source>
        <dbReference type="Proteomes" id="UP001174888"/>
    </source>
</evidence>
<protein>
    <submittedName>
        <fullName evidence="2">Helix-turn-helix transcriptional regulator</fullName>
    </submittedName>
</protein>
<name>A0AAW7N4L4_9LACO</name>
<dbReference type="Gene3D" id="1.10.260.40">
    <property type="entry name" value="lambda repressor-like DNA-binding domains"/>
    <property type="match status" value="1"/>
</dbReference>
<gene>
    <name evidence="2" type="ORF">QYC35_01940</name>
</gene>
<evidence type="ECO:0000259" key="1">
    <source>
        <dbReference type="PROSITE" id="PS50943"/>
    </source>
</evidence>
<feature type="domain" description="HTH cro/C1-type" evidence="1">
    <location>
        <begin position="9"/>
        <end position="63"/>
    </location>
</feature>
<dbReference type="PROSITE" id="PS50943">
    <property type="entry name" value="HTH_CROC1"/>
    <property type="match status" value="1"/>
</dbReference>
<dbReference type="SMART" id="SM00530">
    <property type="entry name" value="HTH_XRE"/>
    <property type="match status" value="1"/>
</dbReference>
<dbReference type="SUPFAM" id="SSF47413">
    <property type="entry name" value="lambda repressor-like DNA-binding domains"/>
    <property type="match status" value="1"/>
</dbReference>
<comment type="caution">
    <text evidence="2">The sequence shown here is derived from an EMBL/GenBank/DDBJ whole genome shotgun (WGS) entry which is preliminary data.</text>
</comment>
<accession>A0AAW7N4L4</accession>
<sequence length="75" mass="8980">MKSKLSIMLAAKRSEKQLTKKQTAELMGVMPMYYARFENNNLTPSKRNLDFFADFLEMDREDLWNIIEEEKKMKL</sequence>
<dbReference type="Proteomes" id="UP001174888">
    <property type="component" value="Unassembled WGS sequence"/>
</dbReference>
<dbReference type="InterPro" id="IPR001387">
    <property type="entry name" value="Cro/C1-type_HTH"/>
</dbReference>
<dbReference type="EMBL" id="JAUIQT010000001">
    <property type="protein sequence ID" value="MDN4833003.1"/>
    <property type="molecule type" value="Genomic_DNA"/>
</dbReference>
<dbReference type="InterPro" id="IPR010982">
    <property type="entry name" value="Lambda_DNA-bd_dom_sf"/>
</dbReference>
<dbReference type="RefSeq" id="WP_099460311.1">
    <property type="nucleotide sequence ID" value="NZ_JAUIQT010000001.1"/>
</dbReference>
<organism evidence="2 3">
    <name type="scientific">Ligilactobacillus salivarius</name>
    <dbReference type="NCBI Taxonomy" id="1624"/>
    <lineage>
        <taxon>Bacteria</taxon>
        <taxon>Bacillati</taxon>
        <taxon>Bacillota</taxon>
        <taxon>Bacilli</taxon>
        <taxon>Lactobacillales</taxon>
        <taxon>Lactobacillaceae</taxon>
        <taxon>Ligilactobacillus</taxon>
    </lineage>
</organism>
<dbReference type="Pfam" id="PF01381">
    <property type="entry name" value="HTH_3"/>
    <property type="match status" value="1"/>
</dbReference>